<dbReference type="Proteomes" id="UP000295252">
    <property type="component" value="Unassembled WGS sequence"/>
</dbReference>
<sequence>MEKGFGQVMQIVSNVLNSRFAFQSRMQCELKPLKGSWQKLFAVVKEIYVKWCKLWRGVETRFQC</sequence>
<evidence type="ECO:0000313" key="1">
    <source>
        <dbReference type="EMBL" id="CDP21527.1"/>
    </source>
</evidence>
<gene>
    <name evidence="1" type="ORF">GSCOC_T00006005001</name>
</gene>
<organism evidence="1 2">
    <name type="scientific">Coffea canephora</name>
    <name type="common">Robusta coffee</name>
    <dbReference type="NCBI Taxonomy" id="49390"/>
    <lineage>
        <taxon>Eukaryota</taxon>
        <taxon>Viridiplantae</taxon>
        <taxon>Streptophyta</taxon>
        <taxon>Embryophyta</taxon>
        <taxon>Tracheophyta</taxon>
        <taxon>Spermatophyta</taxon>
        <taxon>Magnoliopsida</taxon>
        <taxon>eudicotyledons</taxon>
        <taxon>Gunneridae</taxon>
        <taxon>Pentapetalae</taxon>
        <taxon>asterids</taxon>
        <taxon>lamiids</taxon>
        <taxon>Gentianales</taxon>
        <taxon>Rubiaceae</taxon>
        <taxon>Ixoroideae</taxon>
        <taxon>Gardenieae complex</taxon>
        <taxon>Bertiereae - Coffeeae clade</taxon>
        <taxon>Coffeeae</taxon>
        <taxon>Coffea</taxon>
    </lineage>
</organism>
<dbReference type="InParanoid" id="A0A068VLN6"/>
<keyword evidence="2" id="KW-1185">Reference proteome</keyword>
<accession>A0A068VLN6</accession>
<dbReference type="EMBL" id="HG743779">
    <property type="protein sequence ID" value="CDP21527.1"/>
    <property type="molecule type" value="Genomic_DNA"/>
</dbReference>
<protein>
    <submittedName>
        <fullName evidence="1">DH200=94 genomic scaffold, scaffold_4695</fullName>
    </submittedName>
</protein>
<dbReference type="Gramene" id="CDP21527">
    <property type="protein sequence ID" value="CDP21527"/>
    <property type="gene ID" value="GSCOC_T00006005001"/>
</dbReference>
<proteinExistence type="predicted"/>
<dbReference type="AlphaFoldDB" id="A0A068VLN6"/>
<evidence type="ECO:0000313" key="2">
    <source>
        <dbReference type="Proteomes" id="UP000295252"/>
    </source>
</evidence>
<reference evidence="2" key="1">
    <citation type="journal article" date="2014" name="Science">
        <title>The coffee genome provides insight into the convergent evolution of caffeine biosynthesis.</title>
        <authorList>
            <person name="Denoeud F."/>
            <person name="Carretero-Paulet L."/>
            <person name="Dereeper A."/>
            <person name="Droc G."/>
            <person name="Guyot R."/>
            <person name="Pietrella M."/>
            <person name="Zheng C."/>
            <person name="Alberti A."/>
            <person name="Anthony F."/>
            <person name="Aprea G."/>
            <person name="Aury J.M."/>
            <person name="Bento P."/>
            <person name="Bernard M."/>
            <person name="Bocs S."/>
            <person name="Campa C."/>
            <person name="Cenci A."/>
            <person name="Combes M.C."/>
            <person name="Crouzillat D."/>
            <person name="Da Silva C."/>
            <person name="Daddiego L."/>
            <person name="De Bellis F."/>
            <person name="Dussert S."/>
            <person name="Garsmeur O."/>
            <person name="Gayraud T."/>
            <person name="Guignon V."/>
            <person name="Jahn K."/>
            <person name="Jamilloux V."/>
            <person name="Joet T."/>
            <person name="Labadie K."/>
            <person name="Lan T."/>
            <person name="Leclercq J."/>
            <person name="Lepelley M."/>
            <person name="Leroy T."/>
            <person name="Li L.T."/>
            <person name="Librado P."/>
            <person name="Lopez L."/>
            <person name="Munoz A."/>
            <person name="Noel B."/>
            <person name="Pallavicini A."/>
            <person name="Perrotta G."/>
            <person name="Poncet V."/>
            <person name="Pot D."/>
            <person name="Priyono X."/>
            <person name="Rigoreau M."/>
            <person name="Rouard M."/>
            <person name="Rozas J."/>
            <person name="Tranchant-Dubreuil C."/>
            <person name="VanBuren R."/>
            <person name="Zhang Q."/>
            <person name="Andrade A.C."/>
            <person name="Argout X."/>
            <person name="Bertrand B."/>
            <person name="de Kochko A."/>
            <person name="Graziosi G."/>
            <person name="Henry R.J."/>
            <person name="Jayarama X."/>
            <person name="Ming R."/>
            <person name="Nagai C."/>
            <person name="Rounsley S."/>
            <person name="Sankoff D."/>
            <person name="Giuliano G."/>
            <person name="Albert V.A."/>
            <person name="Wincker P."/>
            <person name="Lashermes P."/>
        </authorList>
    </citation>
    <scope>NUCLEOTIDE SEQUENCE [LARGE SCALE GENOMIC DNA]</scope>
    <source>
        <strain evidence="2">cv. DH200-94</strain>
    </source>
</reference>
<name>A0A068VLN6_COFCA</name>